<dbReference type="eggNOG" id="COG1009">
    <property type="taxonomic scope" value="Bacteria"/>
</dbReference>
<dbReference type="GO" id="GO:0042773">
    <property type="term" value="P:ATP synthesis coupled electron transport"/>
    <property type="evidence" value="ECO:0007669"/>
    <property type="project" value="InterPro"/>
</dbReference>
<feature type="transmembrane region" description="Helical" evidence="7">
    <location>
        <begin position="94"/>
        <end position="114"/>
    </location>
</feature>
<feature type="transmembrane region" description="Helical" evidence="7">
    <location>
        <begin position="509"/>
        <end position="530"/>
    </location>
</feature>
<evidence type="ECO:0000256" key="3">
    <source>
        <dbReference type="ARBA" id="ARBA00022692"/>
    </source>
</evidence>
<feature type="transmembrane region" description="Helical" evidence="7">
    <location>
        <begin position="323"/>
        <end position="345"/>
    </location>
</feature>
<dbReference type="Gene3D" id="1.20.5.2700">
    <property type="match status" value="1"/>
</dbReference>
<dbReference type="GO" id="GO:0008137">
    <property type="term" value="F:NADH dehydrogenase (ubiquinone) activity"/>
    <property type="evidence" value="ECO:0007669"/>
    <property type="project" value="InterPro"/>
</dbReference>
<dbReference type="PRINTS" id="PR01434">
    <property type="entry name" value="NADHDHGNASE5"/>
</dbReference>
<dbReference type="Pfam" id="PF00662">
    <property type="entry name" value="Proton_antipo_N"/>
    <property type="match status" value="1"/>
</dbReference>
<evidence type="ECO:0000256" key="4">
    <source>
        <dbReference type="ARBA" id="ARBA00022989"/>
    </source>
</evidence>
<keyword evidence="3 6" id="KW-0812">Transmembrane</keyword>
<feature type="transmembrane region" description="Helical" evidence="7">
    <location>
        <begin position="264"/>
        <end position="288"/>
    </location>
</feature>
<comment type="subcellular location">
    <subcellularLocation>
        <location evidence="1">Endomembrane system</location>
        <topology evidence="1">Multi-pass membrane protein</topology>
    </subcellularLocation>
    <subcellularLocation>
        <location evidence="6">Membrane</location>
        <topology evidence="6">Multi-pass membrane protein</topology>
    </subcellularLocation>
</comment>
<feature type="transmembrane region" description="Helical" evidence="7">
    <location>
        <begin position="428"/>
        <end position="449"/>
    </location>
</feature>
<feature type="domain" description="NADH-Ubiquinone oxidoreductase (complex I) chain 5 N-terminal" evidence="9">
    <location>
        <begin position="77"/>
        <end position="127"/>
    </location>
</feature>
<evidence type="ECO:0000259" key="9">
    <source>
        <dbReference type="Pfam" id="PF00662"/>
    </source>
</evidence>
<feature type="transmembrane region" description="Helical" evidence="7">
    <location>
        <begin position="351"/>
        <end position="372"/>
    </location>
</feature>
<dbReference type="PANTHER" id="PTHR42829:SF2">
    <property type="entry name" value="NADH-UBIQUINONE OXIDOREDUCTASE CHAIN 5"/>
    <property type="match status" value="1"/>
</dbReference>
<keyword evidence="11" id="KW-1185">Reference proteome</keyword>
<dbReference type="GO" id="GO:0003954">
    <property type="term" value="F:NADH dehydrogenase activity"/>
    <property type="evidence" value="ECO:0007669"/>
    <property type="project" value="TreeGrafter"/>
</dbReference>
<dbReference type="NCBIfam" id="NF005141">
    <property type="entry name" value="PRK06590.1"/>
    <property type="match status" value="1"/>
</dbReference>
<feature type="transmembrane region" description="Helical" evidence="7">
    <location>
        <begin position="613"/>
        <end position="631"/>
    </location>
</feature>
<feature type="transmembrane region" description="Helical" evidence="7">
    <location>
        <begin position="575"/>
        <end position="593"/>
    </location>
</feature>
<gene>
    <name evidence="10" type="ORF">DesyoDRAFT_4448</name>
</gene>
<feature type="transmembrane region" description="Helical" evidence="7">
    <location>
        <begin position="150"/>
        <end position="169"/>
    </location>
</feature>
<dbReference type="RefSeq" id="WP_007786320.1">
    <property type="nucleotide sequence ID" value="NZ_CM001441.1"/>
</dbReference>
<dbReference type="PRINTS" id="PR01435">
    <property type="entry name" value="NPOXDRDTASE5"/>
</dbReference>
<evidence type="ECO:0000256" key="6">
    <source>
        <dbReference type="RuleBase" id="RU000320"/>
    </source>
</evidence>
<sequence>MFKEMHDLFQWAWLIPALPFLSFLIIAFITKRSKRLSSTVSILAILTALGLAIAIGLGVIQAGEKIVEHPAIVNVNWLNIVGLQIDFGTIVDPLSAMMLFVVTLVASMVQIYSLGYMHGDEGFSRYYAYQSLFASSMLGMVLATNLLQLFIFWELVGLCSYLLIGFWFFKVSAREAAKKAFITTRVGDFGLLLGMLFLYTKFGTLDFAALSAVLNTNIQDVAIIGTAGYVTIMAFLVFMGPIGKSGQFPLHVWLPDAMEGPTPVSALIHAATMVVAGVYLVARMYFLFDHASPMALQFIAGLGAFTAIFAASIAIAQDDIKRILAYSTLSQLGYMMFALGVGSYSGSMFHLMTHAFFKALMFLGAGSVIYAMHHKQDIWDMGGLWKKMPITGWTFFIGVLAISGMPPFAGFWSKDEILANALHNGHPIIYAVGLFTAFLTAFYMSRLFFVVFMGPEKPENHPHESPWSMTIPLMILAFFSVFGGFVALPEHNFAYYVHYGVHHHEAIDWFLAGISVLAGLIGIGLAYVTYVKHLISADHVAARFSGVYKLLKNKYYIDEIYLWLIHHIMDGMAKVLYWFDIYIVDGVVNGLALMTRGSGKVLRRTNTGQLQTYAMVFFIAVVAIFMVFAFGEGQLTALNPLATLGGVK</sequence>
<comment type="similarity">
    <text evidence="2">Belongs to the CPA3 antiporters (TC 2.A.63) subunit A family.</text>
</comment>
<evidence type="ECO:0000256" key="1">
    <source>
        <dbReference type="ARBA" id="ARBA00004127"/>
    </source>
</evidence>
<evidence type="ECO:0000256" key="7">
    <source>
        <dbReference type="SAM" id="Phobius"/>
    </source>
</evidence>
<feature type="transmembrane region" description="Helical" evidence="7">
    <location>
        <begin position="222"/>
        <end position="243"/>
    </location>
</feature>
<evidence type="ECO:0000256" key="2">
    <source>
        <dbReference type="ARBA" id="ARBA00008483"/>
    </source>
</evidence>
<name>H5XYC3_9FIRM</name>
<dbReference type="Pfam" id="PF00361">
    <property type="entry name" value="Proton_antipo_M"/>
    <property type="match status" value="1"/>
</dbReference>
<feature type="transmembrane region" description="Helical" evidence="7">
    <location>
        <begin position="470"/>
        <end position="489"/>
    </location>
</feature>
<feature type="transmembrane region" description="Helical" evidence="7">
    <location>
        <begin position="42"/>
        <end position="60"/>
    </location>
</feature>
<keyword evidence="4 7" id="KW-1133">Transmembrane helix</keyword>
<evidence type="ECO:0000313" key="11">
    <source>
        <dbReference type="Proteomes" id="UP000005104"/>
    </source>
</evidence>
<feature type="transmembrane region" description="Helical" evidence="7">
    <location>
        <begin position="294"/>
        <end position="316"/>
    </location>
</feature>
<evidence type="ECO:0000313" key="10">
    <source>
        <dbReference type="EMBL" id="EHQ91402.1"/>
    </source>
</evidence>
<dbReference type="InterPro" id="IPR003945">
    <property type="entry name" value="NU5C-like"/>
</dbReference>
<dbReference type="GO" id="GO:0016020">
    <property type="term" value="C:membrane"/>
    <property type="evidence" value="ECO:0007669"/>
    <property type="project" value="UniProtKB-SubCell"/>
</dbReference>
<reference evidence="10 11" key="1">
    <citation type="submission" date="2011-11" db="EMBL/GenBank/DDBJ databases">
        <title>The Noncontiguous Finished genome of Desulfosporosinus youngiae DSM 17734.</title>
        <authorList>
            <consortium name="US DOE Joint Genome Institute (JGI-PGF)"/>
            <person name="Lucas S."/>
            <person name="Han J."/>
            <person name="Lapidus A."/>
            <person name="Cheng J.-F."/>
            <person name="Goodwin L."/>
            <person name="Pitluck S."/>
            <person name="Peters L."/>
            <person name="Ovchinnikova G."/>
            <person name="Lu M."/>
            <person name="Land M.L."/>
            <person name="Hauser L."/>
            <person name="Pester M."/>
            <person name="Spring S."/>
            <person name="Ollivier B."/>
            <person name="Rattei T."/>
            <person name="Klenk H.-P."/>
            <person name="Wagner M."/>
            <person name="Loy A."/>
            <person name="Woyke T.J."/>
        </authorList>
    </citation>
    <scope>NUCLEOTIDE SEQUENCE [LARGE SCALE GENOMIC DNA]</scope>
    <source>
        <strain evidence="10 11">DSM 17734</strain>
    </source>
</reference>
<accession>H5XYC3</accession>
<dbReference type="GO" id="GO:0015990">
    <property type="term" value="P:electron transport coupled proton transport"/>
    <property type="evidence" value="ECO:0007669"/>
    <property type="project" value="TreeGrafter"/>
</dbReference>
<protein>
    <submittedName>
        <fullName evidence="10">Proton-translocating NADH-quinone oxidoreductase, chain L</fullName>
    </submittedName>
</protein>
<dbReference type="OrthoDB" id="9807568at2"/>
<dbReference type="InterPro" id="IPR001516">
    <property type="entry name" value="Proton_antipo_N"/>
</dbReference>
<proteinExistence type="inferred from homology"/>
<evidence type="ECO:0000256" key="5">
    <source>
        <dbReference type="ARBA" id="ARBA00023136"/>
    </source>
</evidence>
<feature type="transmembrane region" description="Helical" evidence="7">
    <location>
        <begin position="12"/>
        <end position="30"/>
    </location>
</feature>
<feature type="domain" description="NADH:quinone oxidoreductase/Mrp antiporter transmembrane" evidence="8">
    <location>
        <begin position="143"/>
        <end position="440"/>
    </location>
</feature>
<feature type="transmembrane region" description="Helical" evidence="7">
    <location>
        <begin position="126"/>
        <end position="144"/>
    </location>
</feature>
<dbReference type="Proteomes" id="UP000005104">
    <property type="component" value="Chromosome"/>
</dbReference>
<dbReference type="GO" id="GO:0012505">
    <property type="term" value="C:endomembrane system"/>
    <property type="evidence" value="ECO:0007669"/>
    <property type="project" value="UniProtKB-SubCell"/>
</dbReference>
<dbReference type="STRING" id="768710.DesyoDRAFT_4448"/>
<evidence type="ECO:0000259" key="8">
    <source>
        <dbReference type="Pfam" id="PF00361"/>
    </source>
</evidence>
<dbReference type="NCBIfam" id="TIGR01974">
    <property type="entry name" value="NDH_I_L"/>
    <property type="match status" value="1"/>
</dbReference>
<dbReference type="PANTHER" id="PTHR42829">
    <property type="entry name" value="NADH-UBIQUINONE OXIDOREDUCTASE CHAIN 5"/>
    <property type="match status" value="1"/>
</dbReference>
<organism evidence="10 11">
    <name type="scientific">Desulfosporosinus youngiae DSM 17734</name>
    <dbReference type="NCBI Taxonomy" id="768710"/>
    <lineage>
        <taxon>Bacteria</taxon>
        <taxon>Bacillati</taxon>
        <taxon>Bacillota</taxon>
        <taxon>Clostridia</taxon>
        <taxon>Eubacteriales</taxon>
        <taxon>Desulfitobacteriaceae</taxon>
        <taxon>Desulfosporosinus</taxon>
    </lineage>
</organism>
<dbReference type="InterPro" id="IPR001750">
    <property type="entry name" value="ND/Mrp_TM"/>
</dbReference>
<feature type="transmembrane region" description="Helical" evidence="7">
    <location>
        <begin position="189"/>
        <end position="210"/>
    </location>
</feature>
<dbReference type="AlphaFoldDB" id="H5XYC3"/>
<keyword evidence="5 7" id="KW-0472">Membrane</keyword>
<feature type="transmembrane region" description="Helical" evidence="7">
    <location>
        <begin position="393"/>
        <end position="413"/>
    </location>
</feature>
<dbReference type="EMBL" id="CM001441">
    <property type="protein sequence ID" value="EHQ91402.1"/>
    <property type="molecule type" value="Genomic_DNA"/>
</dbReference>
<dbReference type="InterPro" id="IPR018393">
    <property type="entry name" value="NADHpl_OxRdtase_5_subgr"/>
</dbReference>
<dbReference type="HOGENOM" id="CLU_007100_6_0_9"/>